<organism evidence="1 2">
    <name type="scientific">Vararia minispora EC-137</name>
    <dbReference type="NCBI Taxonomy" id="1314806"/>
    <lineage>
        <taxon>Eukaryota</taxon>
        <taxon>Fungi</taxon>
        <taxon>Dikarya</taxon>
        <taxon>Basidiomycota</taxon>
        <taxon>Agaricomycotina</taxon>
        <taxon>Agaricomycetes</taxon>
        <taxon>Russulales</taxon>
        <taxon>Lachnocladiaceae</taxon>
        <taxon>Vararia</taxon>
    </lineage>
</organism>
<accession>A0ACB8QCV4</accession>
<proteinExistence type="predicted"/>
<protein>
    <submittedName>
        <fullName evidence="1">Uncharacterized protein</fullName>
    </submittedName>
</protein>
<sequence length="290" mass="30215">MRSFLSFVLLGLVAGASASSLQSRSPTPNALDTRDVVDVCANLDLDLKINLLGIVIIIGKLDVCLCISGIDSFCGSNPVAQSGVALVGKSSMTQQLTDLVNQNAPKAKCIYPEHAIPECIGKNPCGFSCSDGFVPSPPSNPKECICPPPFVVCNGICTKEKVCPSGKPHLKREKRWVGSGECNARGGGHMACGVFGGAARAWECIDTAKDLESCGGCVFPLTPYTPVGVDCTAVPGVADVSCMDSSCVVHRCVAGYTRSADSTHCIANGSKKTLEIPAAEYGLEHVPLGH</sequence>
<reference evidence="1" key="2">
    <citation type="journal article" date="2022" name="New Phytol.">
        <title>Evolutionary transition to the ectomycorrhizal habit in the genomes of a hyperdiverse lineage of mushroom-forming fungi.</title>
        <authorList>
            <person name="Looney B."/>
            <person name="Miyauchi S."/>
            <person name="Morin E."/>
            <person name="Drula E."/>
            <person name="Courty P.E."/>
            <person name="Kohler A."/>
            <person name="Kuo A."/>
            <person name="LaButti K."/>
            <person name="Pangilinan J."/>
            <person name="Lipzen A."/>
            <person name="Riley R."/>
            <person name="Andreopoulos W."/>
            <person name="He G."/>
            <person name="Johnson J."/>
            <person name="Nolan M."/>
            <person name="Tritt A."/>
            <person name="Barry K.W."/>
            <person name="Grigoriev I.V."/>
            <person name="Nagy L.G."/>
            <person name="Hibbett D."/>
            <person name="Henrissat B."/>
            <person name="Matheny P.B."/>
            <person name="Labbe J."/>
            <person name="Martin F.M."/>
        </authorList>
    </citation>
    <scope>NUCLEOTIDE SEQUENCE</scope>
    <source>
        <strain evidence="1">EC-137</strain>
    </source>
</reference>
<evidence type="ECO:0000313" key="1">
    <source>
        <dbReference type="EMBL" id="KAI0029562.1"/>
    </source>
</evidence>
<dbReference type="EMBL" id="MU273668">
    <property type="protein sequence ID" value="KAI0029562.1"/>
    <property type="molecule type" value="Genomic_DNA"/>
</dbReference>
<reference evidence="1" key="1">
    <citation type="submission" date="2021-02" db="EMBL/GenBank/DDBJ databases">
        <authorList>
            <consortium name="DOE Joint Genome Institute"/>
            <person name="Ahrendt S."/>
            <person name="Looney B.P."/>
            <person name="Miyauchi S."/>
            <person name="Morin E."/>
            <person name="Drula E."/>
            <person name="Courty P.E."/>
            <person name="Chicoki N."/>
            <person name="Fauchery L."/>
            <person name="Kohler A."/>
            <person name="Kuo A."/>
            <person name="Labutti K."/>
            <person name="Pangilinan J."/>
            <person name="Lipzen A."/>
            <person name="Riley R."/>
            <person name="Andreopoulos W."/>
            <person name="He G."/>
            <person name="Johnson J."/>
            <person name="Barry K.W."/>
            <person name="Grigoriev I.V."/>
            <person name="Nagy L."/>
            <person name="Hibbett D."/>
            <person name="Henrissat B."/>
            <person name="Matheny P.B."/>
            <person name="Labbe J."/>
            <person name="Martin F."/>
        </authorList>
    </citation>
    <scope>NUCLEOTIDE SEQUENCE</scope>
    <source>
        <strain evidence="1">EC-137</strain>
    </source>
</reference>
<keyword evidence="2" id="KW-1185">Reference proteome</keyword>
<evidence type="ECO:0000313" key="2">
    <source>
        <dbReference type="Proteomes" id="UP000814128"/>
    </source>
</evidence>
<comment type="caution">
    <text evidence="1">The sequence shown here is derived from an EMBL/GenBank/DDBJ whole genome shotgun (WGS) entry which is preliminary data.</text>
</comment>
<dbReference type="Proteomes" id="UP000814128">
    <property type="component" value="Unassembled WGS sequence"/>
</dbReference>
<gene>
    <name evidence="1" type="ORF">K488DRAFT_88599</name>
</gene>
<name>A0ACB8QCV4_9AGAM</name>